<reference evidence="4" key="1">
    <citation type="submission" date="2019-05" db="EMBL/GenBank/DDBJ databases">
        <title>Complete genome sequencing of Dialister sp. strain 5BBH33.</title>
        <authorList>
            <person name="Sakamoto M."/>
            <person name="Murakami T."/>
            <person name="Mori H."/>
        </authorList>
    </citation>
    <scope>NUCLEOTIDE SEQUENCE [LARGE SCALE GENOMIC DNA]</scope>
    <source>
        <strain evidence="4">5BBH33</strain>
    </source>
</reference>
<evidence type="ECO:0000256" key="1">
    <source>
        <dbReference type="ARBA" id="ARBA00006738"/>
    </source>
</evidence>
<dbReference type="Proteomes" id="UP000320585">
    <property type="component" value="Chromosome"/>
</dbReference>
<sequence>MGTTTFGREGENLAKVYLEKKGYKFLDRNFKRIHGEVDLIMMDGDVIVFVEVKSRHNRKYGDPIEAVNKYKQKHIRYCANLYLSSHRITDQSVRFDVVEVLASAGRAVRYRHTRNAF</sequence>
<comment type="similarity">
    <text evidence="1 2">Belongs to the UPF0102 family.</text>
</comment>
<dbReference type="InterPro" id="IPR011335">
    <property type="entry name" value="Restrct_endonuc-II-like"/>
</dbReference>
<dbReference type="AlphaFoldDB" id="A0A8D4UTZ7"/>
<dbReference type="OrthoDB" id="9802516at2"/>
<dbReference type="Pfam" id="PF02021">
    <property type="entry name" value="UPF0102"/>
    <property type="match status" value="1"/>
</dbReference>
<proteinExistence type="inferred from homology"/>
<dbReference type="InterPro" id="IPR003509">
    <property type="entry name" value="UPF0102_YraN-like"/>
</dbReference>
<evidence type="ECO:0000313" key="4">
    <source>
        <dbReference type="Proteomes" id="UP000320585"/>
    </source>
</evidence>
<dbReference type="KEGG" id="dho:Dia5BBH33_07160"/>
<organism evidence="3 4">
    <name type="scientific">Dialister hominis</name>
    <dbReference type="NCBI Taxonomy" id="2582419"/>
    <lineage>
        <taxon>Bacteria</taxon>
        <taxon>Bacillati</taxon>
        <taxon>Bacillota</taxon>
        <taxon>Negativicutes</taxon>
        <taxon>Veillonellales</taxon>
        <taxon>Veillonellaceae</taxon>
        <taxon>Dialister</taxon>
    </lineage>
</organism>
<dbReference type="HAMAP" id="MF_00048">
    <property type="entry name" value="UPF0102"/>
    <property type="match status" value="1"/>
</dbReference>
<dbReference type="NCBIfam" id="TIGR00252">
    <property type="entry name" value="YraN family protein"/>
    <property type="match status" value="1"/>
</dbReference>
<keyword evidence="4" id="KW-1185">Reference proteome</keyword>
<name>A0A8D4UTZ7_9FIRM</name>
<dbReference type="PANTHER" id="PTHR34039:SF1">
    <property type="entry name" value="UPF0102 PROTEIN YRAN"/>
    <property type="match status" value="1"/>
</dbReference>
<dbReference type="Gene3D" id="3.40.1350.10">
    <property type="match status" value="1"/>
</dbReference>
<dbReference type="RefSeq" id="WP_022382150.1">
    <property type="nucleotide sequence ID" value="NZ_AP019697.1"/>
</dbReference>
<dbReference type="NCBIfam" id="NF009150">
    <property type="entry name" value="PRK12497.1-3"/>
    <property type="match status" value="1"/>
</dbReference>
<gene>
    <name evidence="3" type="ORF">Dia5BBH33_07160</name>
</gene>
<dbReference type="GeneID" id="92715935"/>
<dbReference type="PANTHER" id="PTHR34039">
    <property type="entry name" value="UPF0102 PROTEIN YRAN"/>
    <property type="match status" value="1"/>
</dbReference>
<dbReference type="GO" id="GO:0003676">
    <property type="term" value="F:nucleic acid binding"/>
    <property type="evidence" value="ECO:0007669"/>
    <property type="project" value="InterPro"/>
</dbReference>
<dbReference type="SUPFAM" id="SSF52980">
    <property type="entry name" value="Restriction endonuclease-like"/>
    <property type="match status" value="1"/>
</dbReference>
<dbReference type="InterPro" id="IPR011856">
    <property type="entry name" value="tRNA_endonuc-like_dom_sf"/>
</dbReference>
<accession>A0A8D4UTZ7</accession>
<dbReference type="NCBIfam" id="NF009154">
    <property type="entry name" value="PRK12497.3-3"/>
    <property type="match status" value="1"/>
</dbReference>
<protein>
    <recommendedName>
        <fullName evidence="2">UPF0102 protein Dia5BBH33_07160</fullName>
    </recommendedName>
</protein>
<evidence type="ECO:0000313" key="3">
    <source>
        <dbReference type="EMBL" id="BBK24781.1"/>
    </source>
</evidence>
<evidence type="ECO:0000256" key="2">
    <source>
        <dbReference type="HAMAP-Rule" id="MF_00048"/>
    </source>
</evidence>
<dbReference type="EMBL" id="AP019697">
    <property type="protein sequence ID" value="BBK24781.1"/>
    <property type="molecule type" value="Genomic_DNA"/>
</dbReference>
<dbReference type="CDD" id="cd20736">
    <property type="entry name" value="PoNe_Nuclease"/>
    <property type="match status" value="1"/>
</dbReference>